<reference evidence="3" key="1">
    <citation type="submission" date="2019-11" db="EMBL/GenBank/DDBJ databases">
        <title>Escherichia coli 1916D6.</title>
        <authorList>
            <person name="Yao H."/>
            <person name="Du X."/>
            <person name="Yu R."/>
            <person name="Li A."/>
        </authorList>
    </citation>
    <scope>NUCLEOTIDE SEQUENCE [LARGE SCALE GENOMIC DNA]</scope>
    <source>
        <strain evidence="3">19110F47</strain>
    </source>
</reference>
<gene>
    <name evidence="2" type="ORF">GJD93_11390</name>
</gene>
<feature type="transmembrane region" description="Helical" evidence="1">
    <location>
        <begin position="69"/>
        <end position="90"/>
    </location>
</feature>
<proteinExistence type="predicted"/>
<evidence type="ECO:0000256" key="1">
    <source>
        <dbReference type="SAM" id="Phobius"/>
    </source>
</evidence>
<protein>
    <submittedName>
        <fullName evidence="2">Uncharacterized protein</fullName>
    </submittedName>
</protein>
<feature type="transmembrane region" description="Helical" evidence="1">
    <location>
        <begin position="34"/>
        <end position="53"/>
    </location>
</feature>
<evidence type="ECO:0000313" key="2">
    <source>
        <dbReference type="EMBL" id="QGM28242.1"/>
    </source>
</evidence>
<dbReference type="Proteomes" id="UP000405075">
    <property type="component" value="Chromosome"/>
</dbReference>
<dbReference type="RefSeq" id="WP_136144609.1">
    <property type="nucleotide sequence ID" value="NZ_CP046045.1"/>
</dbReference>
<feature type="transmembrane region" description="Helical" evidence="1">
    <location>
        <begin position="153"/>
        <end position="172"/>
    </location>
</feature>
<dbReference type="AlphaFoldDB" id="A0AAP9GXA1"/>
<keyword evidence="1" id="KW-0812">Transmembrane</keyword>
<dbReference type="EMBL" id="CP046045">
    <property type="protein sequence ID" value="QGM28242.1"/>
    <property type="molecule type" value="Genomic_DNA"/>
</dbReference>
<keyword evidence="1" id="KW-1133">Transmembrane helix</keyword>
<sequence>MSQDDINKYKILFEVSKHEYQLEIDRSKSLDDKAIKYSTMVGIVIVAYSAALTKLETFTAYACTSLTKWILYILCVILFIAILSCWYKIAKVLSLSALEKVPLDDTNLINTFMDNDERTCLWYMGEIYQDLISRNAQMLEDKVIALEKAYSEINCAAAIFSILCLYLLILWLTGECNVQTYTELSKLYIKK</sequence>
<name>A0AAP9GXA1_9GAMM</name>
<keyword evidence="1" id="KW-0472">Membrane</keyword>
<organism evidence="2 3">
    <name type="scientific">Acinetobacter towneri</name>
    <dbReference type="NCBI Taxonomy" id="202956"/>
    <lineage>
        <taxon>Bacteria</taxon>
        <taxon>Pseudomonadati</taxon>
        <taxon>Pseudomonadota</taxon>
        <taxon>Gammaproteobacteria</taxon>
        <taxon>Moraxellales</taxon>
        <taxon>Moraxellaceae</taxon>
        <taxon>Acinetobacter</taxon>
    </lineage>
</organism>
<evidence type="ECO:0000313" key="3">
    <source>
        <dbReference type="Proteomes" id="UP000405075"/>
    </source>
</evidence>
<accession>A0AAP9GXA1</accession>